<dbReference type="SUPFAM" id="SSF52172">
    <property type="entry name" value="CheY-like"/>
    <property type="match status" value="1"/>
</dbReference>
<comment type="caution">
    <text evidence="3">The sequence shown here is derived from an EMBL/GenBank/DDBJ whole genome shotgun (WGS) entry which is preliminary data.</text>
</comment>
<evidence type="ECO:0000259" key="2">
    <source>
        <dbReference type="PROSITE" id="PS50110"/>
    </source>
</evidence>
<dbReference type="EMBL" id="BMZA01000007">
    <property type="protein sequence ID" value="GGZ06038.1"/>
    <property type="molecule type" value="Genomic_DNA"/>
</dbReference>
<dbReference type="GO" id="GO:0000160">
    <property type="term" value="P:phosphorelay signal transduction system"/>
    <property type="evidence" value="ECO:0007669"/>
    <property type="project" value="InterPro"/>
</dbReference>
<sequence length="91" mass="9579">MIEAHSGKAALDLLQKYPDIELPVTDQAMPGMTGAQLVQEATVHRPNLPVILATGYGELPPGFKPTVVKLSKPFSQAALEAALLQVMGSVA</sequence>
<accession>A0A918PGJ6</accession>
<reference evidence="3" key="1">
    <citation type="journal article" date="2014" name="Int. J. Syst. Evol. Microbiol.">
        <title>Complete genome sequence of Corynebacterium casei LMG S-19264T (=DSM 44701T), isolated from a smear-ripened cheese.</title>
        <authorList>
            <consortium name="US DOE Joint Genome Institute (JGI-PGF)"/>
            <person name="Walter F."/>
            <person name="Albersmeier A."/>
            <person name="Kalinowski J."/>
            <person name="Ruckert C."/>
        </authorList>
    </citation>
    <scope>NUCLEOTIDE SEQUENCE</scope>
    <source>
        <strain evidence="3">KCTC 32255</strain>
    </source>
</reference>
<gene>
    <name evidence="3" type="ORF">GCM10011614_21140</name>
</gene>
<dbReference type="Gene3D" id="3.40.50.2300">
    <property type="match status" value="1"/>
</dbReference>
<reference evidence="3" key="2">
    <citation type="submission" date="2020-09" db="EMBL/GenBank/DDBJ databases">
        <authorList>
            <person name="Sun Q."/>
            <person name="Kim S."/>
        </authorList>
    </citation>
    <scope>NUCLEOTIDE SEQUENCE</scope>
    <source>
        <strain evidence="3">KCTC 32255</strain>
    </source>
</reference>
<dbReference type="PROSITE" id="PS50110">
    <property type="entry name" value="RESPONSE_REGULATORY"/>
    <property type="match status" value="1"/>
</dbReference>
<keyword evidence="1" id="KW-0597">Phosphoprotein</keyword>
<evidence type="ECO:0000313" key="3">
    <source>
        <dbReference type="EMBL" id="GGZ06038.1"/>
    </source>
</evidence>
<evidence type="ECO:0000256" key="1">
    <source>
        <dbReference type="PROSITE-ProRule" id="PRU00169"/>
    </source>
</evidence>
<dbReference type="Pfam" id="PF00072">
    <property type="entry name" value="Response_reg"/>
    <property type="match status" value="1"/>
</dbReference>
<dbReference type="InterPro" id="IPR011006">
    <property type="entry name" value="CheY-like_superfamily"/>
</dbReference>
<name>A0A918PGJ6_9SPHN</name>
<feature type="domain" description="Response regulatory" evidence="2">
    <location>
        <begin position="1"/>
        <end position="87"/>
    </location>
</feature>
<keyword evidence="4" id="KW-1185">Reference proteome</keyword>
<protein>
    <recommendedName>
        <fullName evidence="2">Response regulatory domain-containing protein</fullName>
    </recommendedName>
</protein>
<dbReference type="Proteomes" id="UP000648075">
    <property type="component" value="Unassembled WGS sequence"/>
</dbReference>
<evidence type="ECO:0000313" key="4">
    <source>
        <dbReference type="Proteomes" id="UP000648075"/>
    </source>
</evidence>
<dbReference type="RefSeq" id="WP_189621173.1">
    <property type="nucleotide sequence ID" value="NZ_BMZA01000007.1"/>
</dbReference>
<proteinExistence type="predicted"/>
<dbReference type="AlphaFoldDB" id="A0A918PGJ6"/>
<organism evidence="3 4">
    <name type="scientific">Novosphingobium colocasiae</name>
    <dbReference type="NCBI Taxonomy" id="1256513"/>
    <lineage>
        <taxon>Bacteria</taxon>
        <taxon>Pseudomonadati</taxon>
        <taxon>Pseudomonadota</taxon>
        <taxon>Alphaproteobacteria</taxon>
        <taxon>Sphingomonadales</taxon>
        <taxon>Sphingomonadaceae</taxon>
        <taxon>Novosphingobium</taxon>
    </lineage>
</organism>
<feature type="modified residue" description="4-aspartylphosphate" evidence="1">
    <location>
        <position position="26"/>
    </location>
</feature>
<dbReference type="InterPro" id="IPR001789">
    <property type="entry name" value="Sig_transdc_resp-reg_receiver"/>
</dbReference>